<dbReference type="InterPro" id="IPR050789">
    <property type="entry name" value="Diverse_Enzym_Activities"/>
</dbReference>
<evidence type="ECO:0000313" key="3">
    <source>
        <dbReference type="Proteomes" id="UP001596135"/>
    </source>
</evidence>
<feature type="domain" description="Beta-lactamase-related" evidence="1">
    <location>
        <begin position="9"/>
        <end position="333"/>
    </location>
</feature>
<accession>A0ABW1LQD9</accession>
<evidence type="ECO:0000259" key="1">
    <source>
        <dbReference type="Pfam" id="PF00144"/>
    </source>
</evidence>
<dbReference type="Pfam" id="PF00144">
    <property type="entry name" value="Beta-lactamase"/>
    <property type="match status" value="1"/>
</dbReference>
<dbReference type="PANTHER" id="PTHR43283:SF3">
    <property type="entry name" value="BETA-LACTAMASE FAMILY PROTEIN (AFU_ORTHOLOGUE AFUA_5G07500)"/>
    <property type="match status" value="1"/>
</dbReference>
<dbReference type="RefSeq" id="WP_379158355.1">
    <property type="nucleotide sequence ID" value="NZ_JBHSRJ010000009.1"/>
</dbReference>
<proteinExistence type="predicted"/>
<dbReference type="InterPro" id="IPR001466">
    <property type="entry name" value="Beta-lactam-related"/>
</dbReference>
<dbReference type="Proteomes" id="UP001596135">
    <property type="component" value="Unassembled WGS sequence"/>
</dbReference>
<dbReference type="PANTHER" id="PTHR43283">
    <property type="entry name" value="BETA-LACTAMASE-RELATED"/>
    <property type="match status" value="1"/>
</dbReference>
<organism evidence="2 3">
    <name type="scientific">Nocardioides hankookensis</name>
    <dbReference type="NCBI Taxonomy" id="443157"/>
    <lineage>
        <taxon>Bacteria</taxon>
        <taxon>Bacillati</taxon>
        <taxon>Actinomycetota</taxon>
        <taxon>Actinomycetes</taxon>
        <taxon>Propionibacteriales</taxon>
        <taxon>Nocardioidaceae</taxon>
        <taxon>Nocardioides</taxon>
    </lineage>
</organism>
<protein>
    <submittedName>
        <fullName evidence="2">Serine hydrolase domain-containing protein</fullName>
        <ecNumber evidence="2">3.-.-.-</ecNumber>
    </submittedName>
</protein>
<comment type="caution">
    <text evidence="2">The sequence shown here is derived from an EMBL/GenBank/DDBJ whole genome shotgun (WGS) entry which is preliminary data.</text>
</comment>
<dbReference type="EMBL" id="JBHSRJ010000009">
    <property type="protein sequence ID" value="MFC6045333.1"/>
    <property type="molecule type" value="Genomic_DNA"/>
</dbReference>
<dbReference type="EC" id="3.-.-.-" evidence="2"/>
<keyword evidence="3" id="KW-1185">Reference proteome</keyword>
<evidence type="ECO:0000313" key="2">
    <source>
        <dbReference type="EMBL" id="MFC6045333.1"/>
    </source>
</evidence>
<dbReference type="SUPFAM" id="SSF56601">
    <property type="entry name" value="beta-lactamase/transpeptidase-like"/>
    <property type="match status" value="1"/>
</dbReference>
<gene>
    <name evidence="2" type="ORF">ACFPYL_19770</name>
</gene>
<name>A0ABW1LQD9_9ACTN</name>
<reference evidence="3" key="1">
    <citation type="journal article" date="2019" name="Int. J. Syst. Evol. Microbiol.">
        <title>The Global Catalogue of Microorganisms (GCM) 10K type strain sequencing project: providing services to taxonomists for standard genome sequencing and annotation.</title>
        <authorList>
            <consortium name="The Broad Institute Genomics Platform"/>
            <consortium name="The Broad Institute Genome Sequencing Center for Infectious Disease"/>
            <person name="Wu L."/>
            <person name="Ma J."/>
        </authorList>
    </citation>
    <scope>NUCLEOTIDE SEQUENCE [LARGE SCALE GENOMIC DNA]</scope>
    <source>
        <strain evidence="3">CCUG 54522</strain>
    </source>
</reference>
<dbReference type="Gene3D" id="3.40.710.10">
    <property type="entry name" value="DD-peptidase/beta-lactamase superfamily"/>
    <property type="match status" value="1"/>
</dbReference>
<dbReference type="InterPro" id="IPR012338">
    <property type="entry name" value="Beta-lactam/transpept-like"/>
</dbReference>
<sequence>MSFSEAELEKKLAELIELHQVPGAQLAVLDGDTLTEVAAGVVSLRTGAPATTDALFLPGSIGKLYTATLVLMLADEDLVDLDRPVRTYLPDFEVRDPHARDTVTVRDLLRHTSGFDGDVFIDTGRGDDALPRYMDEIRDLPQICEPGKIWSYSNSGFAILGRLVEVVGDTVFETALRERLLDPLGLQHSVVFPEEALLHPMAVGHVPDPEDPESLVVTPQWGLYRSCGPMGASLVASAGDVLRFVQLHLDGGVAADGTRLLSAETVAAAQVPQISLVDDTVLGEAWGLGWILDHFGDVGVIGHDGNSLGQNAFMRVAPDQRFGFCLQTNVESAMTMYRELAAWLFEDRLGVAPRQDPEPLATQAVADPARYVGTYQREGVAIEVTGAPDGSLLASLVISREGADTQDLPPMDDLPLVAVARDDSFLLKLPIADSELLAVFFNPDDASAAPSYLHFGGRAHQRVSA</sequence>
<keyword evidence="2" id="KW-0378">Hydrolase</keyword>
<dbReference type="GO" id="GO:0016787">
    <property type="term" value="F:hydrolase activity"/>
    <property type="evidence" value="ECO:0007669"/>
    <property type="project" value="UniProtKB-KW"/>
</dbReference>